<sequence length="402" mass="45709">MEQTSANGGALPAECWEEIILRLPPSKIPSIRLLNRRFCELIDGSPVIKYYLDLFSAGLEEGADTGSLSIQDRQQKLESYCSRWESFDRAERAAPLLLPDIDDAYVDKGFFICGEDAGGGKEDIHFMRLPSPAIGLTQKEWTIQAPPASTPYGRRRAIYPPLDLFAISVLSQEESSFQIEMFHMSDGTRYPNYGVMGFDYGPRQRINGIRLELTGRRISARVLTLTRLGRGAFERNVQDLFVWDWRTGEKRLERTQTRIMTARFIDEYRLIGTVRRSDKNVLILWDTSSDTTNDHMRPHGLILETKPRNVSGLTVPDYNMNHELPFRESHSSGVVAFTLRHPGFEATFVEMEARVVGVATPFDFDLESPDSPAHPRPSLTGPDRLWRHRFLDIASSRLLAPM</sequence>
<name>A0A9P6HNU3_9AGAM</name>
<evidence type="ECO:0000313" key="3">
    <source>
        <dbReference type="Proteomes" id="UP000736335"/>
    </source>
</evidence>
<organism evidence="2 3">
    <name type="scientific">Thelephora terrestris</name>
    <dbReference type="NCBI Taxonomy" id="56493"/>
    <lineage>
        <taxon>Eukaryota</taxon>
        <taxon>Fungi</taxon>
        <taxon>Dikarya</taxon>
        <taxon>Basidiomycota</taxon>
        <taxon>Agaricomycotina</taxon>
        <taxon>Agaricomycetes</taxon>
        <taxon>Thelephorales</taxon>
        <taxon>Thelephoraceae</taxon>
        <taxon>Thelephora</taxon>
    </lineage>
</organism>
<evidence type="ECO:0000313" key="2">
    <source>
        <dbReference type="EMBL" id="KAF9790586.1"/>
    </source>
</evidence>
<dbReference type="OrthoDB" id="3174109at2759"/>
<accession>A0A9P6HNU3</accession>
<reference evidence="2" key="2">
    <citation type="submission" date="2020-11" db="EMBL/GenBank/DDBJ databases">
        <authorList>
            <consortium name="DOE Joint Genome Institute"/>
            <person name="Kuo A."/>
            <person name="Miyauchi S."/>
            <person name="Kiss E."/>
            <person name="Drula E."/>
            <person name="Kohler A."/>
            <person name="Sanchez-Garcia M."/>
            <person name="Andreopoulos B."/>
            <person name="Barry K.W."/>
            <person name="Bonito G."/>
            <person name="Buee M."/>
            <person name="Carver A."/>
            <person name="Chen C."/>
            <person name="Cichocki N."/>
            <person name="Clum A."/>
            <person name="Culley D."/>
            <person name="Crous P.W."/>
            <person name="Fauchery L."/>
            <person name="Girlanda M."/>
            <person name="Hayes R."/>
            <person name="Keri Z."/>
            <person name="Labutti K."/>
            <person name="Lipzen A."/>
            <person name="Lombard V."/>
            <person name="Magnuson J."/>
            <person name="Maillard F."/>
            <person name="Morin E."/>
            <person name="Murat C."/>
            <person name="Nolan M."/>
            <person name="Ohm R."/>
            <person name="Pangilinan J."/>
            <person name="Pereira M."/>
            <person name="Perotto S."/>
            <person name="Peter M."/>
            <person name="Riley R."/>
            <person name="Sitrit Y."/>
            <person name="Stielow B."/>
            <person name="Szollosi G."/>
            <person name="Zifcakova L."/>
            <person name="Stursova M."/>
            <person name="Spatafora J.W."/>
            <person name="Tedersoo L."/>
            <person name="Vaario L.-M."/>
            <person name="Yamada A."/>
            <person name="Yan M."/>
            <person name="Wang P."/>
            <person name="Xu J."/>
            <person name="Bruns T."/>
            <person name="Baldrian P."/>
            <person name="Vilgalys R."/>
            <person name="Henrissat B."/>
            <person name="Grigoriev I.V."/>
            <person name="Hibbett D."/>
            <person name="Nagy L.G."/>
            <person name="Martin F.M."/>
        </authorList>
    </citation>
    <scope>NUCLEOTIDE SEQUENCE</scope>
    <source>
        <strain evidence="2">UH-Tt-Lm1</strain>
    </source>
</reference>
<protein>
    <recommendedName>
        <fullName evidence="1">F-box domain-containing protein</fullName>
    </recommendedName>
</protein>
<dbReference type="EMBL" id="WIUZ02000002">
    <property type="protein sequence ID" value="KAF9790586.1"/>
    <property type="molecule type" value="Genomic_DNA"/>
</dbReference>
<dbReference type="Proteomes" id="UP000736335">
    <property type="component" value="Unassembled WGS sequence"/>
</dbReference>
<feature type="domain" description="F-box" evidence="1">
    <location>
        <begin position="11"/>
        <end position="50"/>
    </location>
</feature>
<dbReference type="InterPro" id="IPR001810">
    <property type="entry name" value="F-box_dom"/>
</dbReference>
<dbReference type="SUPFAM" id="SSF81383">
    <property type="entry name" value="F-box domain"/>
    <property type="match status" value="1"/>
</dbReference>
<dbReference type="AlphaFoldDB" id="A0A9P6HNU3"/>
<gene>
    <name evidence="2" type="ORF">BJ322DRAFT_1017263</name>
</gene>
<dbReference type="Pfam" id="PF00646">
    <property type="entry name" value="F-box"/>
    <property type="match status" value="1"/>
</dbReference>
<comment type="caution">
    <text evidence="2">The sequence shown here is derived from an EMBL/GenBank/DDBJ whole genome shotgun (WGS) entry which is preliminary data.</text>
</comment>
<dbReference type="InterPro" id="IPR036047">
    <property type="entry name" value="F-box-like_dom_sf"/>
</dbReference>
<evidence type="ECO:0000259" key="1">
    <source>
        <dbReference type="SMART" id="SM00256"/>
    </source>
</evidence>
<proteinExistence type="predicted"/>
<dbReference type="SMART" id="SM00256">
    <property type="entry name" value="FBOX"/>
    <property type="match status" value="1"/>
</dbReference>
<keyword evidence="3" id="KW-1185">Reference proteome</keyword>
<reference evidence="2" key="1">
    <citation type="journal article" date="2020" name="Nat. Commun.">
        <title>Large-scale genome sequencing of mycorrhizal fungi provides insights into the early evolution of symbiotic traits.</title>
        <authorList>
            <person name="Miyauchi S."/>
            <person name="Kiss E."/>
            <person name="Kuo A."/>
            <person name="Drula E."/>
            <person name="Kohler A."/>
            <person name="Sanchez-Garcia M."/>
            <person name="Morin E."/>
            <person name="Andreopoulos B."/>
            <person name="Barry K.W."/>
            <person name="Bonito G."/>
            <person name="Buee M."/>
            <person name="Carver A."/>
            <person name="Chen C."/>
            <person name="Cichocki N."/>
            <person name="Clum A."/>
            <person name="Culley D."/>
            <person name="Crous P.W."/>
            <person name="Fauchery L."/>
            <person name="Girlanda M."/>
            <person name="Hayes R.D."/>
            <person name="Keri Z."/>
            <person name="LaButti K."/>
            <person name="Lipzen A."/>
            <person name="Lombard V."/>
            <person name="Magnuson J."/>
            <person name="Maillard F."/>
            <person name="Murat C."/>
            <person name="Nolan M."/>
            <person name="Ohm R.A."/>
            <person name="Pangilinan J."/>
            <person name="Pereira M.F."/>
            <person name="Perotto S."/>
            <person name="Peter M."/>
            <person name="Pfister S."/>
            <person name="Riley R."/>
            <person name="Sitrit Y."/>
            <person name="Stielow J.B."/>
            <person name="Szollosi G."/>
            <person name="Zifcakova L."/>
            <person name="Stursova M."/>
            <person name="Spatafora J.W."/>
            <person name="Tedersoo L."/>
            <person name="Vaario L.M."/>
            <person name="Yamada A."/>
            <person name="Yan M."/>
            <person name="Wang P."/>
            <person name="Xu J."/>
            <person name="Bruns T."/>
            <person name="Baldrian P."/>
            <person name="Vilgalys R."/>
            <person name="Dunand C."/>
            <person name="Henrissat B."/>
            <person name="Grigoriev I.V."/>
            <person name="Hibbett D."/>
            <person name="Nagy L.G."/>
            <person name="Martin F.M."/>
        </authorList>
    </citation>
    <scope>NUCLEOTIDE SEQUENCE</scope>
    <source>
        <strain evidence="2">UH-Tt-Lm1</strain>
    </source>
</reference>